<dbReference type="InterPro" id="IPR021359">
    <property type="entry name" value="DUF2812"/>
</dbReference>
<protein>
    <submittedName>
        <fullName evidence="2">DUF2812 domain-containing protein</fullName>
    </submittedName>
</protein>
<evidence type="ECO:0000256" key="1">
    <source>
        <dbReference type="SAM" id="Phobius"/>
    </source>
</evidence>
<organism evidence="2 3">
    <name type="scientific">Anaerosacchariphilus polymeriproducens</name>
    <dbReference type="NCBI Taxonomy" id="1812858"/>
    <lineage>
        <taxon>Bacteria</taxon>
        <taxon>Bacillati</taxon>
        <taxon>Bacillota</taxon>
        <taxon>Clostridia</taxon>
        <taxon>Lachnospirales</taxon>
        <taxon>Lachnospiraceae</taxon>
        <taxon>Anaerosacchariphilus</taxon>
    </lineage>
</organism>
<dbReference type="Proteomes" id="UP000255036">
    <property type="component" value="Unassembled WGS sequence"/>
</dbReference>
<dbReference type="OrthoDB" id="8757095at2"/>
<proteinExistence type="predicted"/>
<dbReference type="AlphaFoldDB" id="A0A371ASE1"/>
<feature type="transmembrane region" description="Helical" evidence="1">
    <location>
        <begin position="115"/>
        <end position="137"/>
    </location>
</feature>
<keyword evidence="1" id="KW-1133">Transmembrane helix</keyword>
<dbReference type="Pfam" id="PF11193">
    <property type="entry name" value="DUF2812"/>
    <property type="match status" value="1"/>
</dbReference>
<keyword evidence="1" id="KW-0812">Transmembrane</keyword>
<accession>A0A371ASE1</accession>
<keyword evidence="3" id="KW-1185">Reference proteome</keyword>
<keyword evidence="1" id="KW-0472">Membrane</keyword>
<comment type="caution">
    <text evidence="2">The sequence shown here is derived from an EMBL/GenBank/DDBJ whole genome shotgun (WGS) entry which is preliminary data.</text>
</comment>
<evidence type="ECO:0000313" key="2">
    <source>
        <dbReference type="EMBL" id="RDU22475.1"/>
    </source>
</evidence>
<dbReference type="EMBL" id="QRCT01000049">
    <property type="protein sequence ID" value="RDU22475.1"/>
    <property type="molecule type" value="Genomic_DNA"/>
</dbReference>
<name>A0A371ASE1_9FIRM</name>
<reference evidence="2 3" key="1">
    <citation type="submission" date="2018-07" db="EMBL/GenBank/DDBJ databases">
        <title>Anaerosacharophilus polymeroproducens gen. nov. sp. nov., an anaerobic bacterium isolated from salt field.</title>
        <authorList>
            <person name="Kim W."/>
            <person name="Yang S.-H."/>
            <person name="Oh J."/>
            <person name="Lee J.-H."/>
            <person name="Kwon K.K."/>
        </authorList>
    </citation>
    <scope>NUCLEOTIDE SEQUENCE [LARGE SCALE GENOMIC DNA]</scope>
    <source>
        <strain evidence="2 3">MCWD5</strain>
    </source>
</reference>
<feature type="transmembrane region" description="Helical" evidence="1">
    <location>
        <begin position="143"/>
        <end position="169"/>
    </location>
</feature>
<gene>
    <name evidence="2" type="ORF">DWV06_14390</name>
</gene>
<evidence type="ECO:0000313" key="3">
    <source>
        <dbReference type="Proteomes" id="UP000255036"/>
    </source>
</evidence>
<sequence length="185" mass="22453">MKKTVFKPFYNYEKEEKWLNQMSLNGLQLVGYYWAVYVFEEGKPDEYEYRIEFMRHFGKHPENLEYIEFLKELKVECVGTYMYWSILRKKKEDGPFEIFSGMEDKMKQYKKIRNWWFSLAALEYFIALYEMILGIYLKNSNESVTWFPFFCGFLLIVVATCLFSVGIPLHKKIKCLEKNKELFDN</sequence>
<dbReference type="RefSeq" id="WP_115482885.1">
    <property type="nucleotide sequence ID" value="NZ_QRCT01000049.1"/>
</dbReference>